<gene>
    <name evidence="6" type="ORF">GCM10025862_27120</name>
</gene>
<protein>
    <submittedName>
        <fullName evidence="6">MarR family transcriptional regulator</fullName>
    </submittedName>
</protein>
<accession>A0ABQ6HQP7</accession>
<feature type="domain" description="HTH marR-type" evidence="5">
    <location>
        <begin position="22"/>
        <end position="153"/>
    </location>
</feature>
<dbReference type="PROSITE" id="PS50995">
    <property type="entry name" value="HTH_MARR_2"/>
    <property type="match status" value="1"/>
</dbReference>
<dbReference type="InterPro" id="IPR023187">
    <property type="entry name" value="Tscrpt_reg_MarR-type_CS"/>
</dbReference>
<dbReference type="EMBL" id="BSUJ01000001">
    <property type="protein sequence ID" value="GMA20691.1"/>
    <property type="molecule type" value="Genomic_DNA"/>
</dbReference>
<evidence type="ECO:0000256" key="2">
    <source>
        <dbReference type="ARBA" id="ARBA00023125"/>
    </source>
</evidence>
<dbReference type="Pfam" id="PF01047">
    <property type="entry name" value="MarR"/>
    <property type="match status" value="1"/>
</dbReference>
<dbReference type="SUPFAM" id="SSF46785">
    <property type="entry name" value="Winged helix' DNA-binding domain"/>
    <property type="match status" value="1"/>
</dbReference>
<evidence type="ECO:0000256" key="4">
    <source>
        <dbReference type="SAM" id="MobiDB-lite"/>
    </source>
</evidence>
<evidence type="ECO:0000256" key="3">
    <source>
        <dbReference type="ARBA" id="ARBA00023163"/>
    </source>
</evidence>
<dbReference type="InterPro" id="IPR036390">
    <property type="entry name" value="WH_DNA-bd_sf"/>
</dbReference>
<dbReference type="Gene3D" id="1.10.10.10">
    <property type="entry name" value="Winged helix-like DNA-binding domain superfamily/Winged helix DNA-binding domain"/>
    <property type="match status" value="1"/>
</dbReference>
<dbReference type="PROSITE" id="PS01117">
    <property type="entry name" value="HTH_MARR_1"/>
    <property type="match status" value="1"/>
</dbReference>
<evidence type="ECO:0000313" key="7">
    <source>
        <dbReference type="Proteomes" id="UP001157109"/>
    </source>
</evidence>
<evidence type="ECO:0000259" key="5">
    <source>
        <dbReference type="PROSITE" id="PS50995"/>
    </source>
</evidence>
<organism evidence="6 7">
    <name type="scientific">Arsenicicoccus piscis</name>
    <dbReference type="NCBI Taxonomy" id="673954"/>
    <lineage>
        <taxon>Bacteria</taxon>
        <taxon>Bacillati</taxon>
        <taxon>Actinomycetota</taxon>
        <taxon>Actinomycetes</taxon>
        <taxon>Micrococcales</taxon>
        <taxon>Intrasporangiaceae</taxon>
        <taxon>Arsenicicoccus</taxon>
    </lineage>
</organism>
<dbReference type="PANTHER" id="PTHR39515">
    <property type="entry name" value="CONSERVED PROTEIN"/>
    <property type="match status" value="1"/>
</dbReference>
<feature type="region of interest" description="Disordered" evidence="4">
    <location>
        <begin position="1"/>
        <end position="21"/>
    </location>
</feature>
<keyword evidence="1" id="KW-0805">Transcription regulation</keyword>
<sequence length="157" mass="17253">MTSSTTAPQPAPSAQPDPHHEISDLAADLRVACGRINRRVRYESRSALAPHQFSVLVRLLQDGARTPTQLADIERVSGPSMTRTVRCLEDEGLVTRTKDPADGRQVFIDLTDAGRSAVDRTRAERTQWLAEHLAHLSPQDRATLRAAADLLLEVAAR</sequence>
<comment type="caution">
    <text evidence="6">The sequence shown here is derived from an EMBL/GenBank/DDBJ whole genome shotgun (WGS) entry which is preliminary data.</text>
</comment>
<dbReference type="RefSeq" id="WP_241444031.1">
    <property type="nucleotide sequence ID" value="NZ_BSUJ01000001.1"/>
</dbReference>
<dbReference type="PANTHER" id="PTHR39515:SF2">
    <property type="entry name" value="HTH-TYPE TRANSCRIPTIONAL REGULATOR RV0880"/>
    <property type="match status" value="1"/>
</dbReference>
<keyword evidence="7" id="KW-1185">Reference proteome</keyword>
<name>A0ABQ6HQP7_9MICO</name>
<dbReference type="Proteomes" id="UP001157109">
    <property type="component" value="Unassembled WGS sequence"/>
</dbReference>
<keyword evidence="3" id="KW-0804">Transcription</keyword>
<dbReference type="InterPro" id="IPR000835">
    <property type="entry name" value="HTH_MarR-typ"/>
</dbReference>
<evidence type="ECO:0000313" key="6">
    <source>
        <dbReference type="EMBL" id="GMA20691.1"/>
    </source>
</evidence>
<reference evidence="7" key="1">
    <citation type="journal article" date="2019" name="Int. J. Syst. Evol. Microbiol.">
        <title>The Global Catalogue of Microorganisms (GCM) 10K type strain sequencing project: providing services to taxonomists for standard genome sequencing and annotation.</title>
        <authorList>
            <consortium name="The Broad Institute Genomics Platform"/>
            <consortium name="The Broad Institute Genome Sequencing Center for Infectious Disease"/>
            <person name="Wu L."/>
            <person name="Ma J."/>
        </authorList>
    </citation>
    <scope>NUCLEOTIDE SEQUENCE [LARGE SCALE GENOMIC DNA]</scope>
    <source>
        <strain evidence="7">NBRC 105830</strain>
    </source>
</reference>
<proteinExistence type="predicted"/>
<evidence type="ECO:0000256" key="1">
    <source>
        <dbReference type="ARBA" id="ARBA00023015"/>
    </source>
</evidence>
<dbReference type="InterPro" id="IPR036388">
    <property type="entry name" value="WH-like_DNA-bd_sf"/>
</dbReference>
<dbReference type="CDD" id="cd00090">
    <property type="entry name" value="HTH_ARSR"/>
    <property type="match status" value="1"/>
</dbReference>
<dbReference type="InterPro" id="IPR011991">
    <property type="entry name" value="ArsR-like_HTH"/>
</dbReference>
<dbReference type="SMART" id="SM00347">
    <property type="entry name" value="HTH_MARR"/>
    <property type="match status" value="1"/>
</dbReference>
<keyword evidence="2" id="KW-0238">DNA-binding</keyword>
<dbReference type="InterPro" id="IPR052526">
    <property type="entry name" value="HTH-type_Bedaq_tolerance"/>
</dbReference>